<sequence length="131" mass="14032">MFLCNDCRFAQIGTKQAPRTGSSVDDMRTYPRPQSEGSAVWIPAPGRDISALQASSYYSIPPQGQHMTFAPAQAGHGAFGGIYPPTPTVAASVHPLLQQSQTVAGAVEMLGPPAGVYQQPQRAQINWTNNY</sequence>
<dbReference type="Proteomes" id="UP000287651">
    <property type="component" value="Unassembled WGS sequence"/>
</dbReference>
<proteinExistence type="predicted"/>
<dbReference type="InterPro" id="IPR044277">
    <property type="entry name" value="GIP1"/>
</dbReference>
<dbReference type="AlphaFoldDB" id="A0A427B0A0"/>
<dbReference type="GO" id="GO:0051082">
    <property type="term" value="F:unfolded protein binding"/>
    <property type="evidence" value="ECO:0007669"/>
    <property type="project" value="TreeGrafter"/>
</dbReference>
<evidence type="ECO:0000313" key="2">
    <source>
        <dbReference type="EMBL" id="RRT81920.1"/>
    </source>
</evidence>
<dbReference type="PANTHER" id="PTHR46775">
    <property type="entry name" value="FLOCCULATION PROTEIN (DUF1296)"/>
    <property type="match status" value="1"/>
</dbReference>
<reference evidence="2 3" key="1">
    <citation type="journal article" date="2014" name="Agronomy (Basel)">
        <title>A Draft Genome Sequence for Ensete ventricosum, the Drought-Tolerant Tree Against Hunger.</title>
        <authorList>
            <person name="Harrison J."/>
            <person name="Moore K.A."/>
            <person name="Paszkiewicz K."/>
            <person name="Jones T."/>
            <person name="Grant M."/>
            <person name="Ambacheew D."/>
            <person name="Muzemil S."/>
            <person name="Studholme D.J."/>
        </authorList>
    </citation>
    <scope>NUCLEOTIDE SEQUENCE [LARGE SCALE GENOMIC DNA]</scope>
</reference>
<feature type="region of interest" description="Disordered" evidence="1">
    <location>
        <begin position="17"/>
        <end position="42"/>
    </location>
</feature>
<dbReference type="PANTHER" id="PTHR46775:SF1">
    <property type="entry name" value="FLOCCULATION PROTEIN (DUF1296)"/>
    <property type="match status" value="1"/>
</dbReference>
<dbReference type="EMBL" id="AMZH03000795">
    <property type="protein sequence ID" value="RRT81920.1"/>
    <property type="molecule type" value="Genomic_DNA"/>
</dbReference>
<evidence type="ECO:0000256" key="1">
    <source>
        <dbReference type="SAM" id="MobiDB-lite"/>
    </source>
</evidence>
<evidence type="ECO:0000313" key="3">
    <source>
        <dbReference type="Proteomes" id="UP000287651"/>
    </source>
</evidence>
<accession>A0A427B0A0</accession>
<organism evidence="2 3">
    <name type="scientific">Ensete ventricosum</name>
    <name type="common">Abyssinian banana</name>
    <name type="synonym">Musa ensete</name>
    <dbReference type="NCBI Taxonomy" id="4639"/>
    <lineage>
        <taxon>Eukaryota</taxon>
        <taxon>Viridiplantae</taxon>
        <taxon>Streptophyta</taxon>
        <taxon>Embryophyta</taxon>
        <taxon>Tracheophyta</taxon>
        <taxon>Spermatophyta</taxon>
        <taxon>Magnoliopsida</taxon>
        <taxon>Liliopsida</taxon>
        <taxon>Zingiberales</taxon>
        <taxon>Musaceae</taxon>
        <taxon>Ensete</taxon>
    </lineage>
</organism>
<gene>
    <name evidence="2" type="ORF">B296_00000211</name>
</gene>
<name>A0A427B0A0_ENSVE</name>
<comment type="caution">
    <text evidence="2">The sequence shown here is derived from an EMBL/GenBank/DDBJ whole genome shotgun (WGS) entry which is preliminary data.</text>
</comment>
<protein>
    <submittedName>
        <fullName evidence="2">Uncharacterized protein</fullName>
    </submittedName>
</protein>